<accession>A0A8H3MAC1</accession>
<dbReference type="AlphaFoldDB" id="A0A8H3MAC1"/>
<comment type="caution">
    <text evidence="1">The sequence shown here is derived from an EMBL/GenBank/DDBJ whole genome shotgun (WGS) entry which is preliminary data.</text>
</comment>
<reference evidence="1" key="1">
    <citation type="submission" date="2019-10" db="EMBL/GenBank/DDBJ databases">
        <title>Conservation and host-specific expression of non-tandemly repeated heterogenous ribosome RNA gene in arbuscular mycorrhizal fungi.</title>
        <authorList>
            <person name="Maeda T."/>
            <person name="Kobayashi Y."/>
            <person name="Nakagawa T."/>
            <person name="Ezawa T."/>
            <person name="Yamaguchi K."/>
            <person name="Bino T."/>
            <person name="Nishimoto Y."/>
            <person name="Shigenobu S."/>
            <person name="Kawaguchi M."/>
        </authorList>
    </citation>
    <scope>NUCLEOTIDE SEQUENCE</scope>
    <source>
        <strain evidence="1">HR1</strain>
    </source>
</reference>
<organism evidence="1 2">
    <name type="scientific">Rhizophagus clarus</name>
    <dbReference type="NCBI Taxonomy" id="94130"/>
    <lineage>
        <taxon>Eukaryota</taxon>
        <taxon>Fungi</taxon>
        <taxon>Fungi incertae sedis</taxon>
        <taxon>Mucoromycota</taxon>
        <taxon>Glomeromycotina</taxon>
        <taxon>Glomeromycetes</taxon>
        <taxon>Glomerales</taxon>
        <taxon>Glomeraceae</taxon>
        <taxon>Rhizophagus</taxon>
    </lineage>
</organism>
<sequence>MDFQYQVSIMHDKFWNNKYDLYSQATLANEIAENINVYKENKLKKDNDEKKILHKKHPECECRDFR</sequence>
<name>A0A8H3MAC1_9GLOM</name>
<dbReference type="Proteomes" id="UP000615446">
    <property type="component" value="Unassembled WGS sequence"/>
</dbReference>
<protein>
    <submittedName>
        <fullName evidence="1">Uncharacterized protein</fullName>
    </submittedName>
</protein>
<evidence type="ECO:0000313" key="1">
    <source>
        <dbReference type="EMBL" id="GES99298.1"/>
    </source>
</evidence>
<proteinExistence type="predicted"/>
<evidence type="ECO:0000313" key="2">
    <source>
        <dbReference type="Proteomes" id="UP000615446"/>
    </source>
</evidence>
<gene>
    <name evidence="1" type="ORF">RCL2_002580800</name>
</gene>
<dbReference type="EMBL" id="BLAL01000278">
    <property type="protein sequence ID" value="GES99298.1"/>
    <property type="molecule type" value="Genomic_DNA"/>
</dbReference>